<dbReference type="EMBL" id="JBJKFK010000142">
    <property type="protein sequence ID" value="KAL3319364.1"/>
    <property type="molecule type" value="Genomic_DNA"/>
</dbReference>
<name>A0ABD2QIJ7_9PLAT</name>
<comment type="similarity">
    <text evidence="3">Belongs to the ADRM1 family.</text>
</comment>
<evidence type="ECO:0000256" key="4">
    <source>
        <dbReference type="ARBA" id="ARBA00022490"/>
    </source>
</evidence>
<dbReference type="InterPro" id="IPR032368">
    <property type="entry name" value="RPN13_DEUBAD"/>
</dbReference>
<sequence>MSSSALFAPQNKGNEASYVYQFRAGKMIQDGKIVTADPRRGCVYLYVSQKSHLHFCWFDRSTGFIEDNFVVDPEKFSFKKVSQCKDGRVYRFKTGDKRFFIWMQENEEEESHVYENMKIHLNNHSKNQDFFHVIIKIKAMGVYADTNTPLRKLSSKPGSSSKSKTKIQLDDLRNIMSSIGAGSQDFSSKKKLDLNNVVNAENINQIVASVDSKNALQALLPPLPKENDPLLDLVKTSFVDPLSHVRSAQFRSALNAFNAALHRGALGELVGQFKMGAQVTEAANKGDILEFAKALETKMKESTKDDKMDTS</sequence>
<accession>A0ABD2QIJ7</accession>
<evidence type="ECO:0000256" key="2">
    <source>
        <dbReference type="ARBA" id="ARBA00004496"/>
    </source>
</evidence>
<evidence type="ECO:0000256" key="3">
    <source>
        <dbReference type="ARBA" id="ARBA00009216"/>
    </source>
</evidence>
<dbReference type="Gene3D" id="2.30.29.70">
    <property type="entry name" value="Proteasomal ubiquitin receptor Rpn13/ADRM1"/>
    <property type="match status" value="1"/>
</dbReference>
<feature type="domain" description="DEUBAD" evidence="7">
    <location>
        <begin position="185"/>
        <end position="305"/>
    </location>
</feature>
<evidence type="ECO:0000259" key="8">
    <source>
        <dbReference type="PROSITE" id="PS51917"/>
    </source>
</evidence>
<dbReference type="PROSITE" id="PS51917">
    <property type="entry name" value="PRU"/>
    <property type="match status" value="1"/>
</dbReference>
<comment type="caution">
    <text evidence="9">The sequence shown here is derived from an EMBL/GenBank/DDBJ whole genome shotgun (WGS) entry which is preliminary data.</text>
</comment>
<evidence type="ECO:0000256" key="5">
    <source>
        <dbReference type="ARBA" id="ARBA00022942"/>
    </source>
</evidence>
<keyword evidence="10" id="KW-1185">Reference proteome</keyword>
<dbReference type="Pfam" id="PF04683">
    <property type="entry name" value="Rpn13_ADRM1_Pru"/>
    <property type="match status" value="1"/>
</dbReference>
<evidence type="ECO:0000259" key="7">
    <source>
        <dbReference type="PROSITE" id="PS51916"/>
    </source>
</evidence>
<dbReference type="PANTHER" id="PTHR12225">
    <property type="entry name" value="ADHESION REGULATING MOLECULE 1 110 KDA CELL MEMBRANE GLYCOPROTEIN"/>
    <property type="match status" value="1"/>
</dbReference>
<dbReference type="InterPro" id="IPR044867">
    <property type="entry name" value="DEUBAD_dom"/>
</dbReference>
<organism evidence="9 10">
    <name type="scientific">Cichlidogyrus casuarinus</name>
    <dbReference type="NCBI Taxonomy" id="1844966"/>
    <lineage>
        <taxon>Eukaryota</taxon>
        <taxon>Metazoa</taxon>
        <taxon>Spiralia</taxon>
        <taxon>Lophotrochozoa</taxon>
        <taxon>Platyhelminthes</taxon>
        <taxon>Monogenea</taxon>
        <taxon>Monopisthocotylea</taxon>
        <taxon>Dactylogyridea</taxon>
        <taxon>Ancyrocephalidae</taxon>
        <taxon>Cichlidogyrus</taxon>
    </lineage>
</organism>
<dbReference type="PROSITE" id="PS51916">
    <property type="entry name" value="DEUBAD"/>
    <property type="match status" value="1"/>
</dbReference>
<keyword evidence="6" id="KW-0539">Nucleus</keyword>
<dbReference type="GO" id="GO:0000502">
    <property type="term" value="C:proteasome complex"/>
    <property type="evidence" value="ECO:0007669"/>
    <property type="project" value="UniProtKB-KW"/>
</dbReference>
<evidence type="ECO:0000256" key="6">
    <source>
        <dbReference type="ARBA" id="ARBA00023242"/>
    </source>
</evidence>
<dbReference type="InterPro" id="IPR038633">
    <property type="entry name" value="Rpn13/ADRM1_Pru_sf"/>
</dbReference>
<protein>
    <submittedName>
        <fullName evidence="9">Adhesion regulating molecule 1</fullName>
    </submittedName>
</protein>
<keyword evidence="5" id="KW-0647">Proteasome</keyword>
<dbReference type="InterPro" id="IPR044868">
    <property type="entry name" value="Rpn13/ADRM1_Pru"/>
</dbReference>
<dbReference type="InterPro" id="IPR006773">
    <property type="entry name" value="Rpn13/ADRM1"/>
</dbReference>
<reference evidence="9 10" key="1">
    <citation type="submission" date="2024-11" db="EMBL/GenBank/DDBJ databases">
        <title>Adaptive evolution of stress response genes in parasites aligns with host niche diversity.</title>
        <authorList>
            <person name="Hahn C."/>
            <person name="Resl P."/>
        </authorList>
    </citation>
    <scope>NUCLEOTIDE SEQUENCE [LARGE SCALE GENOMIC DNA]</scope>
    <source>
        <strain evidence="9">EGGRZ-B1_66</strain>
        <tissue evidence="9">Body</tissue>
    </source>
</reference>
<comment type="subcellular location">
    <subcellularLocation>
        <location evidence="2">Cytoplasm</location>
    </subcellularLocation>
    <subcellularLocation>
        <location evidence="1">Nucleus</location>
    </subcellularLocation>
</comment>
<dbReference type="Gene3D" id="1.10.2020.20">
    <property type="match status" value="1"/>
</dbReference>
<dbReference type="PANTHER" id="PTHR12225:SF0">
    <property type="entry name" value="PROTEASOMAL UBIQUITIN RECEPTOR ADRM1"/>
    <property type="match status" value="1"/>
</dbReference>
<keyword evidence="4" id="KW-0963">Cytoplasm</keyword>
<dbReference type="GO" id="GO:0005634">
    <property type="term" value="C:nucleus"/>
    <property type="evidence" value="ECO:0007669"/>
    <property type="project" value="UniProtKB-SubCell"/>
</dbReference>
<dbReference type="Pfam" id="PF16550">
    <property type="entry name" value="RPN13_C"/>
    <property type="match status" value="1"/>
</dbReference>
<evidence type="ECO:0000313" key="10">
    <source>
        <dbReference type="Proteomes" id="UP001626550"/>
    </source>
</evidence>
<gene>
    <name evidence="9" type="primary">ADRM1</name>
    <name evidence="9" type="ORF">Ciccas_001963</name>
</gene>
<dbReference type="AlphaFoldDB" id="A0ABD2QIJ7"/>
<dbReference type="InterPro" id="IPR038108">
    <property type="entry name" value="RPN13_DEUBAD_sf"/>
</dbReference>
<evidence type="ECO:0000256" key="1">
    <source>
        <dbReference type="ARBA" id="ARBA00004123"/>
    </source>
</evidence>
<dbReference type="GO" id="GO:0005737">
    <property type="term" value="C:cytoplasm"/>
    <property type="evidence" value="ECO:0007669"/>
    <property type="project" value="UniProtKB-SubCell"/>
</dbReference>
<evidence type="ECO:0000313" key="9">
    <source>
        <dbReference type="EMBL" id="KAL3319364.1"/>
    </source>
</evidence>
<feature type="domain" description="Pru" evidence="8">
    <location>
        <begin position="14"/>
        <end position="128"/>
    </location>
</feature>
<dbReference type="Proteomes" id="UP001626550">
    <property type="component" value="Unassembled WGS sequence"/>
</dbReference>
<proteinExistence type="inferred from homology"/>